<keyword evidence="6" id="KW-0418">Kinase</keyword>
<dbReference type="PROSITE" id="PS50883">
    <property type="entry name" value="EAL"/>
    <property type="match status" value="1"/>
</dbReference>
<feature type="domain" description="PAS" evidence="12">
    <location>
        <begin position="312"/>
        <end position="384"/>
    </location>
</feature>
<dbReference type="SUPFAM" id="SSF55785">
    <property type="entry name" value="PYP-like sensor domain (PAS domain)"/>
    <property type="match status" value="3"/>
</dbReference>
<evidence type="ECO:0000259" key="12">
    <source>
        <dbReference type="PROSITE" id="PS50112"/>
    </source>
</evidence>
<feature type="transmembrane region" description="Helical" evidence="11">
    <location>
        <begin position="45"/>
        <end position="62"/>
    </location>
</feature>
<dbReference type="NCBIfam" id="TIGR00254">
    <property type="entry name" value="GGDEF"/>
    <property type="match status" value="1"/>
</dbReference>
<evidence type="ECO:0000256" key="11">
    <source>
        <dbReference type="SAM" id="Phobius"/>
    </source>
</evidence>
<feature type="domain" description="EAL" evidence="14">
    <location>
        <begin position="737"/>
        <end position="991"/>
    </location>
</feature>
<dbReference type="Pfam" id="PF00990">
    <property type="entry name" value="GGDEF"/>
    <property type="match status" value="1"/>
</dbReference>
<keyword evidence="3" id="KW-0808">Transferase</keyword>
<dbReference type="Proteomes" id="UP001589813">
    <property type="component" value="Unassembled WGS sequence"/>
</dbReference>
<dbReference type="InterPro" id="IPR035919">
    <property type="entry name" value="EAL_sf"/>
</dbReference>
<gene>
    <name evidence="16" type="ORF">ACFFJP_14335</name>
</gene>
<feature type="transmembrane region" description="Helical" evidence="11">
    <location>
        <begin position="119"/>
        <end position="148"/>
    </location>
</feature>
<dbReference type="PROSITE" id="PS50887">
    <property type="entry name" value="GGDEF"/>
    <property type="match status" value="1"/>
</dbReference>
<dbReference type="InterPro" id="IPR001633">
    <property type="entry name" value="EAL_dom"/>
</dbReference>
<dbReference type="RefSeq" id="WP_377245366.1">
    <property type="nucleotide sequence ID" value="NZ_JBHLXP010000003.1"/>
</dbReference>
<dbReference type="Gene3D" id="3.20.20.450">
    <property type="entry name" value="EAL domain"/>
    <property type="match status" value="1"/>
</dbReference>
<dbReference type="Pfam" id="PF13493">
    <property type="entry name" value="DUF4118"/>
    <property type="match status" value="1"/>
</dbReference>
<keyword evidence="8 11" id="KW-1133">Transmembrane helix</keyword>
<feature type="transmembrane region" description="Helical" evidence="11">
    <location>
        <begin position="7"/>
        <end position="25"/>
    </location>
</feature>
<dbReference type="InterPro" id="IPR000014">
    <property type="entry name" value="PAS"/>
</dbReference>
<dbReference type="Gene3D" id="3.30.70.270">
    <property type="match status" value="1"/>
</dbReference>
<evidence type="ECO:0000256" key="8">
    <source>
        <dbReference type="ARBA" id="ARBA00022989"/>
    </source>
</evidence>
<protein>
    <submittedName>
        <fullName evidence="16">EAL domain-containing protein</fullName>
    </submittedName>
</protein>
<dbReference type="InterPro" id="IPR043128">
    <property type="entry name" value="Rev_trsase/Diguanyl_cyclase"/>
</dbReference>
<dbReference type="InterPro" id="IPR013655">
    <property type="entry name" value="PAS_fold_3"/>
</dbReference>
<dbReference type="CDD" id="cd00130">
    <property type="entry name" value="PAS"/>
    <property type="match status" value="3"/>
</dbReference>
<dbReference type="Pfam" id="PF08448">
    <property type="entry name" value="PAS_4"/>
    <property type="match status" value="1"/>
</dbReference>
<evidence type="ECO:0000256" key="7">
    <source>
        <dbReference type="ARBA" id="ARBA00022840"/>
    </source>
</evidence>
<dbReference type="InterPro" id="IPR025201">
    <property type="entry name" value="KdpD_TM"/>
</dbReference>
<evidence type="ECO:0000256" key="1">
    <source>
        <dbReference type="ARBA" id="ARBA00004141"/>
    </source>
</evidence>
<feature type="transmembrane region" description="Helical" evidence="11">
    <location>
        <begin position="160"/>
        <end position="179"/>
    </location>
</feature>
<evidence type="ECO:0000256" key="9">
    <source>
        <dbReference type="ARBA" id="ARBA00023012"/>
    </source>
</evidence>
<evidence type="ECO:0000256" key="5">
    <source>
        <dbReference type="ARBA" id="ARBA00022741"/>
    </source>
</evidence>
<dbReference type="SMART" id="SM00086">
    <property type="entry name" value="PAC"/>
    <property type="match status" value="3"/>
</dbReference>
<dbReference type="InterPro" id="IPR000160">
    <property type="entry name" value="GGDEF_dom"/>
</dbReference>
<dbReference type="PANTHER" id="PTHR44757">
    <property type="entry name" value="DIGUANYLATE CYCLASE DGCP"/>
    <property type="match status" value="1"/>
</dbReference>
<evidence type="ECO:0000256" key="2">
    <source>
        <dbReference type="ARBA" id="ARBA00022553"/>
    </source>
</evidence>
<evidence type="ECO:0000313" key="16">
    <source>
        <dbReference type="EMBL" id="MFC0049470.1"/>
    </source>
</evidence>
<keyword evidence="5" id="KW-0547">Nucleotide-binding</keyword>
<dbReference type="InterPro" id="IPR029787">
    <property type="entry name" value="Nucleotide_cyclase"/>
</dbReference>
<dbReference type="Gene3D" id="3.30.450.20">
    <property type="entry name" value="PAS domain"/>
    <property type="match status" value="3"/>
</dbReference>
<comment type="subcellular location">
    <subcellularLocation>
        <location evidence="1">Membrane</location>
        <topology evidence="1">Multi-pass membrane protein</topology>
    </subcellularLocation>
</comment>
<organism evidence="16 17">
    <name type="scientific">Rheinheimera tilapiae</name>
    <dbReference type="NCBI Taxonomy" id="875043"/>
    <lineage>
        <taxon>Bacteria</taxon>
        <taxon>Pseudomonadati</taxon>
        <taxon>Pseudomonadota</taxon>
        <taxon>Gammaproteobacteria</taxon>
        <taxon>Chromatiales</taxon>
        <taxon>Chromatiaceae</taxon>
        <taxon>Rheinheimera</taxon>
    </lineage>
</organism>
<dbReference type="Pfam" id="PF13426">
    <property type="entry name" value="PAS_9"/>
    <property type="match status" value="1"/>
</dbReference>
<feature type="domain" description="PAS" evidence="12">
    <location>
        <begin position="193"/>
        <end position="263"/>
    </location>
</feature>
<keyword evidence="7" id="KW-0067">ATP-binding</keyword>
<evidence type="ECO:0000256" key="4">
    <source>
        <dbReference type="ARBA" id="ARBA00022692"/>
    </source>
</evidence>
<reference evidence="16 17" key="1">
    <citation type="submission" date="2024-09" db="EMBL/GenBank/DDBJ databases">
        <authorList>
            <person name="Sun Q."/>
            <person name="Mori K."/>
        </authorList>
    </citation>
    <scope>NUCLEOTIDE SEQUENCE [LARGE SCALE GENOMIC DNA]</scope>
    <source>
        <strain evidence="16 17">KCTC 23315</strain>
    </source>
</reference>
<dbReference type="NCBIfam" id="TIGR00229">
    <property type="entry name" value="sensory_box"/>
    <property type="match status" value="3"/>
</dbReference>
<dbReference type="SMART" id="SM00267">
    <property type="entry name" value="GGDEF"/>
    <property type="match status" value="1"/>
</dbReference>
<dbReference type="EMBL" id="JBHLXP010000003">
    <property type="protein sequence ID" value="MFC0049470.1"/>
    <property type="molecule type" value="Genomic_DNA"/>
</dbReference>
<accession>A0ABV6BF34</accession>
<feature type="domain" description="PAC" evidence="13">
    <location>
        <begin position="388"/>
        <end position="441"/>
    </location>
</feature>
<evidence type="ECO:0000259" key="13">
    <source>
        <dbReference type="PROSITE" id="PS50113"/>
    </source>
</evidence>
<dbReference type="Gene3D" id="1.20.120.620">
    <property type="entry name" value="Backbone structure of the membrane domain of e. Coli histidine kinase receptor kdpd"/>
    <property type="match status" value="1"/>
</dbReference>
<dbReference type="PANTHER" id="PTHR44757:SF2">
    <property type="entry name" value="BIOFILM ARCHITECTURE MAINTENANCE PROTEIN MBAA"/>
    <property type="match status" value="1"/>
</dbReference>
<dbReference type="SUPFAM" id="SSF55073">
    <property type="entry name" value="Nucleotide cyclase"/>
    <property type="match status" value="1"/>
</dbReference>
<dbReference type="SMART" id="SM00052">
    <property type="entry name" value="EAL"/>
    <property type="match status" value="1"/>
</dbReference>
<feature type="domain" description="PAC" evidence="13">
    <location>
        <begin position="511"/>
        <end position="563"/>
    </location>
</feature>
<keyword evidence="17" id="KW-1185">Reference proteome</keyword>
<sequence length="1001" mass="112205">MSHRQKYIVAVVLAYVLLALSWIFLSDHLLLLVISAEQLLMVSMLKGMLFVLVTAVGLSLALKNVPQSFHPESNVLPLTHRQSKLRDYLVAGVLVSLMISFRLLLPVDIAEKPMMILQLLPIILAAVLGGFGPGLFATLLSTMAVAWIARWALTGAEQSLYIQLQWLFLIINGVTVSWLCQLLRNSARHAGHQQRLLDAVIEGTDDVVFTKDNVGRYQLVNQAACRAFGLEAAQIIGRTDVELADPTQVVSWQQNDAKVMQQGRVLHFQEQLQQADGSCRLYSVSKGPLFDHRRQLSGIFGIARDVTEMVGQKRLLQRVLEGSEQGFWEWDIQLQRMQVSERFETMLGFVPGEMQIQPEHWPELLHPADYPQVMQSIQQHLAGEKPMHEAEFRARCKDGSWRWILSRGKIVTTSPDGKPRLLAGTHTDIQQRRQNEEALRLAEMMFAGSYDGIMLVDADNQIMRVNPAFCRITGYSAAEVQGKSPAILSSGLHEKTYYQQMWLQLQQHGFWRGEIINKRKDGVVYTEMLSISVVRGAQGQIRQYIGIFSDISHLKAHAAELDKVANFDALTGLPNRRLLLTRFNQTLIRALQMGQRCAACLIDIDGFKQINEQFGNAFGDRVLLALSHQLQGALRHDDTLARSGGDEFVVLLSDMPALPEGNHIVKRLLQAVNRPLLLDNIEIALTCSIGVSLYPDDNADPDTLLRHADKAMYQAKEAGRNRIQWFDPAHEREAQEHRMMLEQLEEALRLQQFVLFYQPKVNLRSGAVVGMEALIRWQHPQRGLLAPAAFLSFIEGSELENRFGQFVLQTGIAQAADWLSQGIRLQVGINISASHLLQEDFAGQLTGLLQQWPALTPDQIELEILESTAIQDLAAARQALLRCQALGVRFALDDFGTGYSSLTYLRQLPVHCLKIDQSFVRDMLEDPDDHNIVSGVVQLAQVFDREVIAEGVESMAHASALLALGCELAQGYGVAKPMPAAQVAGWITQWQARQDWRQLVG</sequence>
<dbReference type="CDD" id="cd01948">
    <property type="entry name" value="EAL"/>
    <property type="match status" value="1"/>
</dbReference>
<dbReference type="PROSITE" id="PS50112">
    <property type="entry name" value="PAS"/>
    <property type="match status" value="3"/>
</dbReference>
<keyword evidence="2" id="KW-0597">Phosphoprotein</keyword>
<evidence type="ECO:0000259" key="15">
    <source>
        <dbReference type="PROSITE" id="PS50887"/>
    </source>
</evidence>
<dbReference type="Pfam" id="PF00563">
    <property type="entry name" value="EAL"/>
    <property type="match status" value="1"/>
</dbReference>
<dbReference type="Pfam" id="PF08447">
    <property type="entry name" value="PAS_3"/>
    <property type="match status" value="1"/>
</dbReference>
<dbReference type="InterPro" id="IPR013656">
    <property type="entry name" value="PAS_4"/>
</dbReference>
<name>A0ABV6BF34_9GAMM</name>
<dbReference type="InterPro" id="IPR000700">
    <property type="entry name" value="PAS-assoc_C"/>
</dbReference>
<dbReference type="InterPro" id="IPR038318">
    <property type="entry name" value="KdpD_sf"/>
</dbReference>
<evidence type="ECO:0000259" key="14">
    <source>
        <dbReference type="PROSITE" id="PS50883"/>
    </source>
</evidence>
<dbReference type="PROSITE" id="PS50113">
    <property type="entry name" value="PAC"/>
    <property type="match status" value="3"/>
</dbReference>
<dbReference type="SUPFAM" id="SSF141868">
    <property type="entry name" value="EAL domain-like"/>
    <property type="match status" value="1"/>
</dbReference>
<evidence type="ECO:0000256" key="10">
    <source>
        <dbReference type="ARBA" id="ARBA00023136"/>
    </source>
</evidence>
<keyword evidence="9" id="KW-0902">Two-component regulatory system</keyword>
<evidence type="ECO:0000313" key="17">
    <source>
        <dbReference type="Proteomes" id="UP001589813"/>
    </source>
</evidence>
<evidence type="ECO:0000256" key="6">
    <source>
        <dbReference type="ARBA" id="ARBA00022777"/>
    </source>
</evidence>
<dbReference type="InterPro" id="IPR052155">
    <property type="entry name" value="Biofilm_reg_signaling"/>
</dbReference>
<dbReference type="SMART" id="SM00091">
    <property type="entry name" value="PAS"/>
    <property type="match status" value="3"/>
</dbReference>
<feature type="transmembrane region" description="Helical" evidence="11">
    <location>
        <begin position="88"/>
        <end position="107"/>
    </location>
</feature>
<dbReference type="CDD" id="cd01949">
    <property type="entry name" value="GGDEF"/>
    <property type="match status" value="1"/>
</dbReference>
<feature type="domain" description="PAS" evidence="12">
    <location>
        <begin position="451"/>
        <end position="484"/>
    </location>
</feature>
<comment type="caution">
    <text evidence="16">The sequence shown here is derived from an EMBL/GenBank/DDBJ whole genome shotgun (WGS) entry which is preliminary data.</text>
</comment>
<keyword evidence="10 11" id="KW-0472">Membrane</keyword>
<proteinExistence type="predicted"/>
<feature type="domain" description="PAC" evidence="13">
    <location>
        <begin position="266"/>
        <end position="318"/>
    </location>
</feature>
<evidence type="ECO:0000256" key="3">
    <source>
        <dbReference type="ARBA" id="ARBA00022679"/>
    </source>
</evidence>
<dbReference type="InterPro" id="IPR001610">
    <property type="entry name" value="PAC"/>
</dbReference>
<keyword evidence="4 11" id="KW-0812">Transmembrane</keyword>
<feature type="domain" description="GGDEF" evidence="15">
    <location>
        <begin position="595"/>
        <end position="728"/>
    </location>
</feature>
<dbReference type="InterPro" id="IPR035965">
    <property type="entry name" value="PAS-like_dom_sf"/>
</dbReference>